<dbReference type="AlphaFoldDB" id="A0A1U9QRX6"/>
<dbReference type="InterPro" id="IPR052720">
    <property type="entry name" value="Glycosyl_hydrolase_97"/>
</dbReference>
<dbReference type="Pfam" id="PF14508">
    <property type="entry name" value="GH97_N"/>
    <property type="match status" value="1"/>
</dbReference>
<keyword evidence="2" id="KW-0326">Glycosidase</keyword>
<dbReference type="Gene3D" id="2.60.120.1060">
    <property type="entry name" value="NPCBM/NEW2 domain"/>
    <property type="match status" value="1"/>
</dbReference>
<gene>
    <name evidence="6" type="ORF">BBN63_10155</name>
</gene>
<dbReference type="KEGG" id="snw:BBN63_10155"/>
<evidence type="ECO:0000313" key="6">
    <source>
        <dbReference type="EMBL" id="AQU66561.1"/>
    </source>
</evidence>
<dbReference type="InterPro" id="IPR013785">
    <property type="entry name" value="Aldolase_TIM"/>
</dbReference>
<dbReference type="GO" id="GO:0030246">
    <property type="term" value="F:carbohydrate binding"/>
    <property type="evidence" value="ECO:0007669"/>
    <property type="project" value="InterPro"/>
</dbReference>
<evidence type="ECO:0000256" key="1">
    <source>
        <dbReference type="ARBA" id="ARBA00022801"/>
    </source>
</evidence>
<dbReference type="InterPro" id="IPR013783">
    <property type="entry name" value="Ig-like_fold"/>
</dbReference>
<accession>A0A1U9QRX6</accession>
<dbReference type="InterPro" id="IPR029486">
    <property type="entry name" value="GH97_N"/>
</dbReference>
<dbReference type="EMBL" id="CP018047">
    <property type="protein sequence ID" value="AQU66561.1"/>
    <property type="molecule type" value="Genomic_DNA"/>
</dbReference>
<evidence type="ECO:0000256" key="2">
    <source>
        <dbReference type="ARBA" id="ARBA00023295"/>
    </source>
</evidence>
<dbReference type="Pfam" id="PF14509">
    <property type="entry name" value="GH97_C"/>
    <property type="match status" value="1"/>
</dbReference>
<dbReference type="Gene3D" id="2.60.40.10">
    <property type="entry name" value="Immunoglobulins"/>
    <property type="match status" value="1"/>
</dbReference>
<protein>
    <submittedName>
        <fullName evidence="6">Alpha-glucosidase</fullName>
    </submittedName>
</protein>
<dbReference type="GO" id="GO:0005975">
    <property type="term" value="P:carbohydrate metabolic process"/>
    <property type="evidence" value="ECO:0007669"/>
    <property type="project" value="UniProtKB-ARBA"/>
</dbReference>
<dbReference type="InterPro" id="IPR038637">
    <property type="entry name" value="NPCBM_sf"/>
</dbReference>
<dbReference type="InterPro" id="IPR018905">
    <property type="entry name" value="A-galactase_NEW3"/>
</dbReference>
<keyword evidence="7" id="KW-1185">Reference proteome</keyword>
<dbReference type="InterPro" id="IPR029483">
    <property type="entry name" value="GH97_C"/>
</dbReference>
<dbReference type="Pfam" id="PF08305">
    <property type="entry name" value="NPCBM"/>
    <property type="match status" value="1"/>
</dbReference>
<dbReference type="GO" id="GO:0016798">
    <property type="term" value="F:hydrolase activity, acting on glycosyl bonds"/>
    <property type="evidence" value="ECO:0007669"/>
    <property type="project" value="UniProtKB-KW"/>
</dbReference>
<sequence length="893" mass="95528">MTNSRPGSAKRWRAVCATALAGVLGLGTPAAAQDDAAGPRPAGSDWTVSRGGPTAAVRLDPADGTVTLAVRDGNRTLVEPSPVGIVTEDADLTHGLRLVDRKDRRIAERYTTVVGKERRRTVDMAESRFTLQGAGGARVDLVVRAADDGVAYRYVLPAGGGAVLREGSGFVLPADAPARLSDYSVNYEQPYDGTTAAGASSGQYAYPALFQVGDDHVLLTEADIDGRYPASRLTHTTGGGRYDVTLADPSVPLPEGGPLATPWRTVIAGDLATVTESTLVDDLAPPSRVADTSWIRPGTVAWSWLAGFGAAQRSLETQQRFVDYAAAHGWEYSLVDDGWNTTDWMPQLMEYAERRGVGVLLWMHWTDLDTPAERTRQLDRVKEWGAAGLKIDFMDSDSRERMEWYDEILRETADRELMVNFHGSTLPHGIQRTWPHVMTMEGVHGAEQGDVQADDMATLPYTRNVVGSMDFTPMGFQFGRRNNTEAAELALSVVYESGFQNYAGSVEAYRARPETARFLDQVPTVWDESRLVDGTPGEGATFARRHGDRWFLGSVTAGDGGTGRVPLSFLGSGAWRVDLVRDGADGVVRQSQVMDRQDVLTVPVLADGGFAAQICRAVPGRDSCDRPVDTVPVGTLSVTPAKADALPGATVDVAASFVLDEAGPAEDVTLSARTPEGWTVDGDGATADELADGAELTASWRVTVPADPVYGATEIPVTVTYRDPDARRGAPPLTVERTVRVFVAREGTVYVSSLPFTAEKNGWGPVERDLSNGENGAGDGGPLRLGGTTYDKGLGVHALSEVTVDLNGAYDRFTAWAGIDEEKPDKGSVAFEVIGDGKVLAHSGVLGPTDAAYAFDVDVSEIRQLTLRVTDAGDGIDSDHADWADAQLVRSQG</sequence>
<feature type="chain" id="PRO_5012595060" evidence="4">
    <location>
        <begin position="33"/>
        <end position="893"/>
    </location>
</feature>
<dbReference type="InterPro" id="IPR019563">
    <property type="entry name" value="GH97_catalytic"/>
</dbReference>
<dbReference type="Gene3D" id="3.20.20.70">
    <property type="entry name" value="Aldolase class I"/>
    <property type="match status" value="1"/>
</dbReference>
<evidence type="ECO:0000256" key="3">
    <source>
        <dbReference type="SAM" id="MobiDB-lite"/>
    </source>
</evidence>
<dbReference type="SUPFAM" id="SSF49785">
    <property type="entry name" value="Galactose-binding domain-like"/>
    <property type="match status" value="1"/>
</dbReference>
<dbReference type="InterPro" id="IPR013780">
    <property type="entry name" value="Glyco_hydro_b"/>
</dbReference>
<keyword evidence="4" id="KW-0732">Signal</keyword>
<reference evidence="6 7" key="1">
    <citation type="submission" date="2016-11" db="EMBL/GenBank/DDBJ databases">
        <title>Complete genome sequence of Streptomyces niveus SCSIO 3406.</title>
        <authorList>
            <person name="Zhu Q."/>
            <person name="Cheng W."/>
            <person name="Song Y."/>
            <person name="Li Q."/>
            <person name="Ju J."/>
        </authorList>
    </citation>
    <scope>NUCLEOTIDE SEQUENCE [LARGE SCALE GENOMIC DNA]</scope>
    <source>
        <strain evidence="6 7">SCSIO 3406</strain>
    </source>
</reference>
<feature type="signal peptide" evidence="4">
    <location>
        <begin position="1"/>
        <end position="32"/>
    </location>
</feature>
<dbReference type="Gene3D" id="2.60.40.1180">
    <property type="entry name" value="Golgi alpha-mannosidase II"/>
    <property type="match status" value="1"/>
</dbReference>
<dbReference type="Proteomes" id="UP000189677">
    <property type="component" value="Chromosome"/>
</dbReference>
<name>A0A1U9QRX6_STRNV</name>
<dbReference type="PANTHER" id="PTHR35803:SF2">
    <property type="entry name" value="RETAINING ALPHA-GALACTOSIDASE"/>
    <property type="match status" value="1"/>
</dbReference>
<keyword evidence="1" id="KW-0378">Hydrolase</keyword>
<dbReference type="OrthoDB" id="57532at2"/>
<feature type="domain" description="Glycosyl hydrolase family 98 putative carbohydrate-binding module" evidence="5">
    <location>
        <begin position="745"/>
        <end position="890"/>
    </location>
</feature>
<feature type="region of interest" description="Disordered" evidence="3">
    <location>
        <begin position="31"/>
        <end position="57"/>
    </location>
</feature>
<dbReference type="Gene3D" id="2.70.98.10">
    <property type="match status" value="1"/>
</dbReference>
<dbReference type="InterPro" id="IPR013222">
    <property type="entry name" value="Glyco_hyd_98_carb-bd"/>
</dbReference>
<evidence type="ECO:0000259" key="5">
    <source>
        <dbReference type="SMART" id="SM00776"/>
    </source>
</evidence>
<dbReference type="Pfam" id="PF10633">
    <property type="entry name" value="NPCBM_assoc"/>
    <property type="match status" value="1"/>
</dbReference>
<organism evidence="6 7">
    <name type="scientific">Streptomyces niveus</name>
    <name type="common">Streptomyces spheroides</name>
    <dbReference type="NCBI Taxonomy" id="193462"/>
    <lineage>
        <taxon>Bacteria</taxon>
        <taxon>Bacillati</taxon>
        <taxon>Actinomycetota</taxon>
        <taxon>Actinomycetes</taxon>
        <taxon>Kitasatosporales</taxon>
        <taxon>Streptomycetaceae</taxon>
        <taxon>Streptomyces</taxon>
    </lineage>
</organism>
<dbReference type="RefSeq" id="WP_078075090.1">
    <property type="nucleotide sequence ID" value="NZ_CP018047.1"/>
</dbReference>
<dbReference type="PANTHER" id="PTHR35803">
    <property type="entry name" value="GLUCAN 1,4-ALPHA-GLUCOSIDASE SUSB-RELATED"/>
    <property type="match status" value="1"/>
</dbReference>
<dbReference type="InterPro" id="IPR014718">
    <property type="entry name" value="GH-type_carb-bd"/>
</dbReference>
<evidence type="ECO:0000313" key="7">
    <source>
        <dbReference type="Proteomes" id="UP000189677"/>
    </source>
</evidence>
<proteinExistence type="predicted"/>
<dbReference type="SMART" id="SM00776">
    <property type="entry name" value="NPCBM"/>
    <property type="match status" value="1"/>
</dbReference>
<dbReference type="InterPro" id="IPR017853">
    <property type="entry name" value="GH"/>
</dbReference>
<evidence type="ECO:0000256" key="4">
    <source>
        <dbReference type="SAM" id="SignalP"/>
    </source>
</evidence>
<dbReference type="InterPro" id="IPR008979">
    <property type="entry name" value="Galactose-bd-like_sf"/>
</dbReference>
<dbReference type="Pfam" id="PF10566">
    <property type="entry name" value="Glyco_hydro_97"/>
    <property type="match status" value="1"/>
</dbReference>
<dbReference type="SUPFAM" id="SSF51445">
    <property type="entry name" value="(Trans)glycosidases"/>
    <property type="match status" value="1"/>
</dbReference>